<name>A0ACD3B303_9AGAR</name>
<sequence>MTTWEDRSKGQEYSQHWKTREFPHRAGHPLPQFLQQHFPNDVSRAPYISKFGAVACDAMVFSLRQRGDVVLIDVNPLALGIGKTGGAFTRLIPRNTVVPTRQLQFFSTPARRLDPRQGLVCELKLAPPAPRGVSQVDVTFGIDANGIVNVSAADERTTNPIIIKNEKGHWLRKESIAQSPKPSNSPLRTTLNTDEALNPLSAFVYGLNT</sequence>
<dbReference type="Proteomes" id="UP000308600">
    <property type="component" value="Unassembled WGS sequence"/>
</dbReference>
<gene>
    <name evidence="1" type="ORF">BDN72DRAFT_928586</name>
</gene>
<organism evidence="1 2">
    <name type="scientific">Pluteus cervinus</name>
    <dbReference type="NCBI Taxonomy" id="181527"/>
    <lineage>
        <taxon>Eukaryota</taxon>
        <taxon>Fungi</taxon>
        <taxon>Dikarya</taxon>
        <taxon>Basidiomycota</taxon>
        <taxon>Agaricomycotina</taxon>
        <taxon>Agaricomycetes</taxon>
        <taxon>Agaricomycetidae</taxon>
        <taxon>Agaricales</taxon>
        <taxon>Pluteineae</taxon>
        <taxon>Pluteaceae</taxon>
        <taxon>Pluteus</taxon>
    </lineage>
</organism>
<evidence type="ECO:0000313" key="2">
    <source>
        <dbReference type="Proteomes" id="UP000308600"/>
    </source>
</evidence>
<proteinExistence type="predicted"/>
<evidence type="ECO:0000313" key="1">
    <source>
        <dbReference type="EMBL" id="TFK72418.1"/>
    </source>
</evidence>
<keyword evidence="1" id="KW-0346">Stress response</keyword>
<reference evidence="1 2" key="1">
    <citation type="journal article" date="2019" name="Nat. Ecol. Evol.">
        <title>Megaphylogeny resolves global patterns of mushroom evolution.</title>
        <authorList>
            <person name="Varga T."/>
            <person name="Krizsan K."/>
            <person name="Foldi C."/>
            <person name="Dima B."/>
            <person name="Sanchez-Garcia M."/>
            <person name="Sanchez-Ramirez S."/>
            <person name="Szollosi G.J."/>
            <person name="Szarkandi J.G."/>
            <person name="Papp V."/>
            <person name="Albert L."/>
            <person name="Andreopoulos W."/>
            <person name="Angelini C."/>
            <person name="Antonin V."/>
            <person name="Barry K.W."/>
            <person name="Bougher N.L."/>
            <person name="Buchanan P."/>
            <person name="Buyck B."/>
            <person name="Bense V."/>
            <person name="Catcheside P."/>
            <person name="Chovatia M."/>
            <person name="Cooper J."/>
            <person name="Damon W."/>
            <person name="Desjardin D."/>
            <person name="Finy P."/>
            <person name="Geml J."/>
            <person name="Haridas S."/>
            <person name="Hughes K."/>
            <person name="Justo A."/>
            <person name="Karasinski D."/>
            <person name="Kautmanova I."/>
            <person name="Kiss B."/>
            <person name="Kocsube S."/>
            <person name="Kotiranta H."/>
            <person name="LaButti K.M."/>
            <person name="Lechner B.E."/>
            <person name="Liimatainen K."/>
            <person name="Lipzen A."/>
            <person name="Lukacs Z."/>
            <person name="Mihaltcheva S."/>
            <person name="Morgado L.N."/>
            <person name="Niskanen T."/>
            <person name="Noordeloos M.E."/>
            <person name="Ohm R.A."/>
            <person name="Ortiz-Santana B."/>
            <person name="Ovrebo C."/>
            <person name="Racz N."/>
            <person name="Riley R."/>
            <person name="Savchenko A."/>
            <person name="Shiryaev A."/>
            <person name="Soop K."/>
            <person name="Spirin V."/>
            <person name="Szebenyi C."/>
            <person name="Tomsovsky M."/>
            <person name="Tulloss R.E."/>
            <person name="Uehling J."/>
            <person name="Grigoriev I.V."/>
            <person name="Vagvolgyi C."/>
            <person name="Papp T."/>
            <person name="Martin F.M."/>
            <person name="Miettinen O."/>
            <person name="Hibbett D.S."/>
            <person name="Nagy L.G."/>
        </authorList>
    </citation>
    <scope>NUCLEOTIDE SEQUENCE [LARGE SCALE GENOMIC DNA]</scope>
    <source>
        <strain evidence="1 2">NL-1719</strain>
    </source>
</reference>
<dbReference type="EMBL" id="ML208285">
    <property type="protein sequence ID" value="TFK72418.1"/>
    <property type="molecule type" value="Genomic_DNA"/>
</dbReference>
<keyword evidence="2" id="KW-1185">Reference proteome</keyword>
<protein>
    <submittedName>
        <fullName evidence="1">Heat shock protein 70kD, peptide-binding domain-containing protein</fullName>
    </submittedName>
</protein>
<accession>A0ACD3B303</accession>